<reference evidence="3 4" key="1">
    <citation type="submission" date="2018-11" db="EMBL/GenBank/DDBJ databases">
        <authorList>
            <person name="Kleinhagauer T."/>
            <person name="Glaeser S.P."/>
            <person name="Spergser J."/>
            <person name="Ruckert C."/>
            <person name="Kaempfer P."/>
            <person name="Busse H.-J."/>
        </authorList>
    </citation>
    <scope>NUCLEOTIDE SEQUENCE [LARGE SCALE GENOMIC DNA]</scope>
    <source>
        <strain evidence="3 4">200CH</strain>
    </source>
</reference>
<comment type="similarity">
    <text evidence="1">Belongs to the carbon-nitrogen hydrolase superfamily. NIT1/NIT2 family.</text>
</comment>
<name>A0A3G6J3P8_9CORY</name>
<accession>A0A3G6J3P8</accession>
<dbReference type="Pfam" id="PF00795">
    <property type="entry name" value="CN_hydrolase"/>
    <property type="match status" value="1"/>
</dbReference>
<sequence length="337" mass="35870">MPSHQARAMYSARGGRRVVLLQTRRLAWSTKTDDDHQQEHNPLQCGGMKIALAQLQAVSDWEENCDRIVDTIATAAADGAELVVFPEAMMRNFAAGKLADHAQPIDGPFASRIRQAAAAANITAVVGMFTPAPTRREAGEAASGDNDADRPRVYNVALVTGPDVHEMYRKIYRYDAHGFTESATVAAGSTPLSFSVGGVTVGVAICYDLRFPELFVHLAQQQGCQIIVVPASFSDGPGKVDQYRLLHQARALDSTCVLVGCDQPRPGGKQALGQADGPTGVGHSLVVAPDGRILAELGADETVDIVDVPVESVATLRESLPVLQLQRAPFVPPVGQG</sequence>
<evidence type="ECO:0000313" key="4">
    <source>
        <dbReference type="Proteomes" id="UP000269019"/>
    </source>
</evidence>
<organism evidence="3 4">
    <name type="scientific">Corynebacterium choanae</name>
    <dbReference type="NCBI Taxonomy" id="1862358"/>
    <lineage>
        <taxon>Bacteria</taxon>
        <taxon>Bacillati</taxon>
        <taxon>Actinomycetota</taxon>
        <taxon>Actinomycetes</taxon>
        <taxon>Mycobacteriales</taxon>
        <taxon>Corynebacteriaceae</taxon>
        <taxon>Corynebacterium</taxon>
    </lineage>
</organism>
<dbReference type="EC" id="3.5.1.100" evidence="3"/>
<dbReference type="SUPFAM" id="SSF56317">
    <property type="entry name" value="Carbon-nitrogen hydrolase"/>
    <property type="match status" value="1"/>
</dbReference>
<dbReference type="AlphaFoldDB" id="A0A3G6J3P8"/>
<dbReference type="Proteomes" id="UP000269019">
    <property type="component" value="Chromosome"/>
</dbReference>
<gene>
    <name evidence="3" type="primary">ramA</name>
    <name evidence="3" type="ORF">CCHOA_01045</name>
</gene>
<evidence type="ECO:0000259" key="2">
    <source>
        <dbReference type="PROSITE" id="PS50263"/>
    </source>
</evidence>
<proteinExistence type="inferred from homology"/>
<evidence type="ECO:0000256" key="1">
    <source>
        <dbReference type="ARBA" id="ARBA00010613"/>
    </source>
</evidence>
<protein>
    <submittedName>
        <fullName evidence="3">(R)-stereoselective amidase</fullName>
        <ecNumber evidence="3">3.5.1.100</ecNumber>
    </submittedName>
</protein>
<dbReference type="InterPro" id="IPR036526">
    <property type="entry name" value="C-N_Hydrolase_sf"/>
</dbReference>
<dbReference type="CDD" id="cd07581">
    <property type="entry name" value="nitrilase_3"/>
    <property type="match status" value="1"/>
</dbReference>
<keyword evidence="3" id="KW-0378">Hydrolase</keyword>
<feature type="domain" description="CN hydrolase" evidence="2">
    <location>
        <begin position="48"/>
        <end position="310"/>
    </location>
</feature>
<dbReference type="KEGG" id="ccho:CCHOA_01045"/>
<dbReference type="PROSITE" id="PS50263">
    <property type="entry name" value="CN_HYDROLASE"/>
    <property type="match status" value="1"/>
</dbReference>
<dbReference type="EMBL" id="CP033896">
    <property type="protein sequence ID" value="AZA12637.1"/>
    <property type="molecule type" value="Genomic_DNA"/>
</dbReference>
<dbReference type="InterPro" id="IPR003010">
    <property type="entry name" value="C-N_Hydrolase"/>
</dbReference>
<evidence type="ECO:0000313" key="3">
    <source>
        <dbReference type="EMBL" id="AZA12637.1"/>
    </source>
</evidence>
<dbReference type="PANTHER" id="PTHR23088:SF27">
    <property type="entry name" value="DEAMINATED GLUTATHIONE AMIDASE"/>
    <property type="match status" value="1"/>
</dbReference>
<dbReference type="PANTHER" id="PTHR23088">
    <property type="entry name" value="NITRILASE-RELATED"/>
    <property type="match status" value="1"/>
</dbReference>
<dbReference type="Gene3D" id="3.60.110.10">
    <property type="entry name" value="Carbon-nitrogen hydrolase"/>
    <property type="match status" value="1"/>
</dbReference>
<dbReference type="GO" id="GO:0016787">
    <property type="term" value="F:hydrolase activity"/>
    <property type="evidence" value="ECO:0007669"/>
    <property type="project" value="UniProtKB-KW"/>
</dbReference>
<keyword evidence="4" id="KW-1185">Reference proteome</keyword>